<keyword evidence="2" id="KW-1185">Reference proteome</keyword>
<evidence type="ECO:0000313" key="2">
    <source>
        <dbReference type="Proteomes" id="UP000765509"/>
    </source>
</evidence>
<comment type="caution">
    <text evidence="1">The sequence shown here is derived from an EMBL/GenBank/DDBJ whole genome shotgun (WGS) entry which is preliminary data.</text>
</comment>
<dbReference type="Proteomes" id="UP000765509">
    <property type="component" value="Unassembled WGS sequence"/>
</dbReference>
<dbReference type="EMBL" id="AVOT02029991">
    <property type="protein sequence ID" value="MBW0523042.1"/>
    <property type="molecule type" value="Genomic_DNA"/>
</dbReference>
<evidence type="ECO:0000313" key="1">
    <source>
        <dbReference type="EMBL" id="MBW0523042.1"/>
    </source>
</evidence>
<accession>A0A9Q3EN90</accession>
<sequence length="160" mass="17362">MAFGPYPISLASHSPRPYSALIALLGQLSTSQTPRRIPLFLGLGGPVSLLWAFGRSSHHQASHGVYHPWGIINPLWGPLGPFGLSPMRPKGAKGASQLPPRSVGPILWHDPLETPENHVLASNPRGPKMTIGEFSLQDFSHGLRQLPEDPVTFRKGFPSI</sequence>
<organism evidence="1 2">
    <name type="scientific">Austropuccinia psidii MF-1</name>
    <dbReference type="NCBI Taxonomy" id="1389203"/>
    <lineage>
        <taxon>Eukaryota</taxon>
        <taxon>Fungi</taxon>
        <taxon>Dikarya</taxon>
        <taxon>Basidiomycota</taxon>
        <taxon>Pucciniomycotina</taxon>
        <taxon>Pucciniomycetes</taxon>
        <taxon>Pucciniales</taxon>
        <taxon>Sphaerophragmiaceae</taxon>
        <taxon>Austropuccinia</taxon>
    </lineage>
</organism>
<dbReference type="AlphaFoldDB" id="A0A9Q3EN90"/>
<protein>
    <submittedName>
        <fullName evidence="1">Uncharacterized protein</fullName>
    </submittedName>
</protein>
<gene>
    <name evidence="1" type="ORF">O181_062757</name>
</gene>
<reference evidence="1" key="1">
    <citation type="submission" date="2021-03" db="EMBL/GenBank/DDBJ databases">
        <title>Draft genome sequence of rust myrtle Austropuccinia psidii MF-1, a brazilian biotype.</title>
        <authorList>
            <person name="Quecine M.C."/>
            <person name="Pachon D.M.R."/>
            <person name="Bonatelli M.L."/>
            <person name="Correr F.H."/>
            <person name="Franceschini L.M."/>
            <person name="Leite T.F."/>
            <person name="Margarido G.R.A."/>
            <person name="Almeida C.A."/>
            <person name="Ferrarezi J.A."/>
            <person name="Labate C.A."/>
        </authorList>
    </citation>
    <scope>NUCLEOTIDE SEQUENCE</scope>
    <source>
        <strain evidence="1">MF-1</strain>
    </source>
</reference>
<name>A0A9Q3EN90_9BASI</name>
<proteinExistence type="predicted"/>